<evidence type="ECO:0000313" key="2">
    <source>
        <dbReference type="Proteomes" id="UP000050501"/>
    </source>
</evidence>
<dbReference type="AlphaFoldDB" id="A0A0P6Y1W0"/>
<evidence type="ECO:0000313" key="1">
    <source>
        <dbReference type="EMBL" id="KPL75596.1"/>
    </source>
</evidence>
<reference evidence="1 2" key="1">
    <citation type="submission" date="2015-07" db="EMBL/GenBank/DDBJ databases">
        <title>Genome sequence of Levilinea saccharolytica DSM 16555.</title>
        <authorList>
            <person name="Hemp J."/>
            <person name="Ward L.M."/>
            <person name="Pace L.A."/>
            <person name="Fischer W.W."/>
        </authorList>
    </citation>
    <scope>NUCLEOTIDE SEQUENCE [LARGE SCALE GENOMIC DNA]</scope>
    <source>
        <strain evidence="1 2">KIBI-1</strain>
    </source>
</reference>
<dbReference type="RefSeq" id="WP_062417528.1">
    <property type="nucleotide sequence ID" value="NZ_DF967974.1"/>
</dbReference>
<keyword evidence="2" id="KW-1185">Reference proteome</keyword>
<gene>
    <name evidence="1" type="ORF">ADN01_17225</name>
</gene>
<proteinExistence type="predicted"/>
<dbReference type="STRING" id="229921.ADN01_17225"/>
<dbReference type="InterPro" id="IPR011990">
    <property type="entry name" value="TPR-like_helical_dom_sf"/>
</dbReference>
<dbReference type="Proteomes" id="UP000050501">
    <property type="component" value="Unassembled WGS sequence"/>
</dbReference>
<dbReference type="EMBL" id="LGCM01000065">
    <property type="protein sequence ID" value="KPL75596.1"/>
    <property type="molecule type" value="Genomic_DNA"/>
</dbReference>
<protein>
    <submittedName>
        <fullName evidence="1">Uncharacterized protein</fullName>
    </submittedName>
</protein>
<organism evidence="1 2">
    <name type="scientific">Levilinea saccharolytica</name>
    <dbReference type="NCBI Taxonomy" id="229921"/>
    <lineage>
        <taxon>Bacteria</taxon>
        <taxon>Bacillati</taxon>
        <taxon>Chloroflexota</taxon>
        <taxon>Anaerolineae</taxon>
        <taxon>Anaerolineales</taxon>
        <taxon>Anaerolineaceae</taxon>
        <taxon>Levilinea</taxon>
    </lineage>
</organism>
<dbReference type="SUPFAM" id="SSF48452">
    <property type="entry name" value="TPR-like"/>
    <property type="match status" value="1"/>
</dbReference>
<accession>A0A0P6Y1W0</accession>
<sequence>MSEVLPPAVLNDQAQNAYREGQFSLAADLFEQAARALDAQGQALDAAEMWNNVSVASLQAGDAARALRSAEGSDAVFAAQQDFRRQGLALGNQAAALEALGQTDEALSRYQRSSDALKQAGQPELRAVVLKSLSALQMRTGKRMEAMASMQIALENQKHLSLRERLLKSLLKVPFRMLKS</sequence>
<dbReference type="Gene3D" id="1.25.40.10">
    <property type="entry name" value="Tetratricopeptide repeat domain"/>
    <property type="match status" value="1"/>
</dbReference>
<comment type="caution">
    <text evidence="1">The sequence shown here is derived from an EMBL/GenBank/DDBJ whole genome shotgun (WGS) entry which is preliminary data.</text>
</comment>
<name>A0A0P6Y1W0_9CHLR</name>